<evidence type="ECO:0000256" key="2">
    <source>
        <dbReference type="ARBA" id="ARBA00022980"/>
    </source>
</evidence>
<protein>
    <submittedName>
        <fullName evidence="5">30S ribosomal protein S25</fullName>
    </submittedName>
</protein>
<organism evidence="5 8">
    <name type="scientific">Sulfolobus acidocaldarius</name>
    <dbReference type="NCBI Taxonomy" id="2285"/>
    <lineage>
        <taxon>Archaea</taxon>
        <taxon>Thermoproteota</taxon>
        <taxon>Thermoprotei</taxon>
        <taxon>Sulfolobales</taxon>
        <taxon>Sulfolobaceae</taxon>
        <taxon>Sulfolobus</taxon>
    </lineage>
</organism>
<dbReference type="OMA" id="SKGHRTE"/>
<dbReference type="GO" id="GO:0005840">
    <property type="term" value="C:ribosome"/>
    <property type="evidence" value="ECO:0007669"/>
    <property type="project" value="UniProtKB-KW"/>
</dbReference>
<gene>
    <name evidence="5" type="ORF">ATY89_02205</name>
    <name evidence="6" type="ORF">ATZ20_05240</name>
</gene>
<proteinExistence type="inferred from homology"/>
<dbReference type="GeneID" id="14551354"/>
<dbReference type="GO" id="GO:1990904">
    <property type="term" value="C:ribonucleoprotein complex"/>
    <property type="evidence" value="ECO:0007669"/>
    <property type="project" value="UniProtKB-KW"/>
</dbReference>
<feature type="region of interest" description="Disordered" evidence="4">
    <location>
        <begin position="1"/>
        <end position="42"/>
    </location>
</feature>
<reference evidence="7 8" key="1">
    <citation type="submission" date="2015-12" db="EMBL/GenBank/DDBJ databases">
        <title>A stable core within a dynamic pangenome in Sulfolobus acidocaldarius.</title>
        <authorList>
            <person name="Anderson R."/>
            <person name="Kouris A."/>
            <person name="Seward C."/>
            <person name="Campbell K."/>
            <person name="Whitaker R."/>
        </authorList>
    </citation>
    <scope>NUCLEOTIDE SEQUENCE [LARGE SCALE GENOMIC DNA]</scope>
    <source>
        <strain evidence="5 8">GG12-C01-09</strain>
        <strain evidence="6 7">NG05B_CO5_07</strain>
    </source>
</reference>
<dbReference type="PaxDb" id="1435377-SUSAZ_03820"/>
<evidence type="ECO:0000256" key="3">
    <source>
        <dbReference type="ARBA" id="ARBA00023274"/>
    </source>
</evidence>
<evidence type="ECO:0000256" key="1">
    <source>
        <dbReference type="ARBA" id="ARBA00009106"/>
    </source>
</evidence>
<dbReference type="Proteomes" id="UP000065473">
    <property type="component" value="Chromosome"/>
</dbReference>
<dbReference type="EMBL" id="CP013695">
    <property type="protein sequence ID" value="ALU31614.1"/>
    <property type="molecule type" value="Genomic_DNA"/>
</dbReference>
<dbReference type="OrthoDB" id="43999at2157"/>
<keyword evidence="2 5" id="KW-0689">Ribosomal protein</keyword>
<evidence type="ECO:0000313" key="7">
    <source>
        <dbReference type="Proteomes" id="UP000060043"/>
    </source>
</evidence>
<dbReference type="EMBL" id="CP013694">
    <property type="protein sequence ID" value="ALU28892.1"/>
    <property type="molecule type" value="Genomic_DNA"/>
</dbReference>
<dbReference type="AlphaFoldDB" id="A0A0U3HDL1"/>
<dbReference type="STRING" id="1435377.SUSAZ_03820"/>
<dbReference type="SMR" id="A0A0U3HDL1"/>
<evidence type="ECO:0000313" key="6">
    <source>
        <dbReference type="EMBL" id="ALU31614.1"/>
    </source>
</evidence>
<dbReference type="NCBIfam" id="NF006812">
    <property type="entry name" value="PRK09334.1-2"/>
    <property type="match status" value="1"/>
</dbReference>
<feature type="compositionally biased region" description="Basic and acidic residues" evidence="4">
    <location>
        <begin position="12"/>
        <end position="25"/>
    </location>
</feature>
<evidence type="ECO:0000256" key="4">
    <source>
        <dbReference type="SAM" id="MobiDB-lite"/>
    </source>
</evidence>
<sequence>MGGASKKPIGTIEKRVKKMEEEQQKKGQKRTTSKTGKEITSKSITIDKDTVSKVQEELKKEKIITPYTLASKINVTISVAKKILEELERQGMLAKVTKNRRIVVYQLNS</sequence>
<dbReference type="InterPro" id="IPR004977">
    <property type="entry name" value="Ribosomal_eS25"/>
</dbReference>
<dbReference type="InterPro" id="IPR036390">
    <property type="entry name" value="WH_DNA-bd_sf"/>
</dbReference>
<dbReference type="RefSeq" id="WP_011277710.1">
    <property type="nucleotide sequence ID" value="NZ_BHWZ01000001.1"/>
</dbReference>
<evidence type="ECO:0000313" key="5">
    <source>
        <dbReference type="EMBL" id="ALU28892.1"/>
    </source>
</evidence>
<evidence type="ECO:0000313" key="8">
    <source>
        <dbReference type="Proteomes" id="UP000065473"/>
    </source>
</evidence>
<dbReference type="SUPFAM" id="SSF46785">
    <property type="entry name" value="Winged helix' DNA-binding domain"/>
    <property type="match status" value="1"/>
</dbReference>
<accession>A0A0U3HDL1</accession>
<dbReference type="Proteomes" id="UP000060043">
    <property type="component" value="Chromosome"/>
</dbReference>
<dbReference type="Gene3D" id="3.30.63.20">
    <property type="match status" value="1"/>
</dbReference>
<name>A0A0U3HDL1_9CREN</name>
<dbReference type="Pfam" id="PF03297">
    <property type="entry name" value="Ribosomal_S25"/>
    <property type="match status" value="1"/>
</dbReference>
<keyword evidence="3" id="KW-0687">Ribonucleoprotein</keyword>
<comment type="similarity">
    <text evidence="1">Belongs to the eukaryotic ribosomal protein eS25 family.</text>
</comment>